<evidence type="ECO:0000313" key="3">
    <source>
        <dbReference type="Proteomes" id="UP000694888"/>
    </source>
</evidence>
<dbReference type="InterPro" id="IPR001315">
    <property type="entry name" value="CARD"/>
</dbReference>
<dbReference type="CDD" id="cd01671">
    <property type="entry name" value="CARD"/>
    <property type="match status" value="1"/>
</dbReference>
<evidence type="ECO:0000259" key="2">
    <source>
        <dbReference type="PROSITE" id="PS50209"/>
    </source>
</evidence>
<dbReference type="PROSITE" id="PS50209">
    <property type="entry name" value="CARD"/>
    <property type="match status" value="1"/>
</dbReference>
<keyword evidence="3" id="KW-1185">Reference proteome</keyword>
<protein>
    <submittedName>
        <fullName evidence="4">Uncharacterized protein LOC101848063</fullName>
    </submittedName>
</protein>
<feature type="domain" description="CARD" evidence="2">
    <location>
        <begin position="4"/>
        <end position="93"/>
    </location>
</feature>
<reference evidence="4" key="1">
    <citation type="submission" date="2025-08" db="UniProtKB">
        <authorList>
            <consortium name="RefSeq"/>
        </authorList>
    </citation>
    <scope>IDENTIFICATION</scope>
</reference>
<feature type="region of interest" description="Disordered" evidence="1">
    <location>
        <begin position="111"/>
        <end position="133"/>
    </location>
</feature>
<sequence>MATEVGVVRAILRQKEFLLRRHLVLSRTVLDQLKENGILTEFVRRKIALEPVHKQVPVLLSALENRGLASFRKFLDVLRQTGHSWLVEQLLDTDVTMKRFSFDDIAHRKDEDSRYTRPHARTSGGGGVTGRRRGLDSYFRQTVTAGVPSVGGVDRLSGEGTTLASLLKAKEPPDPQTEPRGIIHARPFITEQGYDPHFGPRMPAGYTQGGQTILPFPRGTEDISRTLYGLNQAFADQEQKHQHAMSVLRQEETAIRQLMEQNARNQGQVRQKMGVVKDISDRLRDINVRATDVYKPSPNPNIGQYRLNQLNQIPWSIDN</sequence>
<dbReference type="Gene3D" id="1.10.533.10">
    <property type="entry name" value="Death Domain, Fas"/>
    <property type="match status" value="1"/>
</dbReference>
<name>A0ABM1A7F3_APLCA</name>
<organism evidence="3 4">
    <name type="scientific">Aplysia californica</name>
    <name type="common">California sea hare</name>
    <dbReference type="NCBI Taxonomy" id="6500"/>
    <lineage>
        <taxon>Eukaryota</taxon>
        <taxon>Metazoa</taxon>
        <taxon>Spiralia</taxon>
        <taxon>Lophotrochozoa</taxon>
        <taxon>Mollusca</taxon>
        <taxon>Gastropoda</taxon>
        <taxon>Heterobranchia</taxon>
        <taxon>Euthyneura</taxon>
        <taxon>Tectipleura</taxon>
        <taxon>Aplysiida</taxon>
        <taxon>Aplysioidea</taxon>
        <taxon>Aplysiidae</taxon>
        <taxon>Aplysia</taxon>
    </lineage>
</organism>
<evidence type="ECO:0000256" key="1">
    <source>
        <dbReference type="SAM" id="MobiDB-lite"/>
    </source>
</evidence>
<dbReference type="GeneID" id="101848063"/>
<dbReference type="SUPFAM" id="SSF47986">
    <property type="entry name" value="DEATH domain"/>
    <property type="match status" value="1"/>
</dbReference>
<accession>A0ABM1A7F3</accession>
<dbReference type="RefSeq" id="XP_012942302.1">
    <property type="nucleotide sequence ID" value="XM_013086848.2"/>
</dbReference>
<evidence type="ECO:0000313" key="4">
    <source>
        <dbReference type="RefSeq" id="XP_012942302.1"/>
    </source>
</evidence>
<dbReference type="InterPro" id="IPR011029">
    <property type="entry name" value="DEATH-like_dom_sf"/>
</dbReference>
<dbReference type="Proteomes" id="UP000694888">
    <property type="component" value="Unplaced"/>
</dbReference>
<proteinExistence type="predicted"/>
<gene>
    <name evidence="4" type="primary">LOC101848063</name>
</gene>